<accession>A0A9D4P317</accession>
<feature type="compositionally biased region" description="Low complexity" evidence="1">
    <location>
        <begin position="89"/>
        <end position="109"/>
    </location>
</feature>
<gene>
    <name evidence="3" type="ORF">HUG17_9788</name>
</gene>
<protein>
    <submittedName>
        <fullName evidence="3">Uncharacterized protein</fullName>
    </submittedName>
</protein>
<reference evidence="3" key="1">
    <citation type="submission" date="2020-06" db="EMBL/GenBank/DDBJ databases">
        <authorList>
            <person name="Ji K."/>
            <person name="Li J."/>
        </authorList>
    </citation>
    <scope>NUCLEOTIDE SEQUENCE</scope>
    <source>
        <strain evidence="3">JKM2019</strain>
        <tissue evidence="3">Whole body</tissue>
    </source>
</reference>
<keyword evidence="2" id="KW-0732">Signal</keyword>
<sequence>MAMFMMIIMISTLIIGTTRIDARNIKDDDCMDIAMRPLPRFGKRSSDLNRETINRVRRSCIINRRQSKSISSPTWLQDSKDSLSMESNPLQQQQQQQQQPQQQQQLSSSSLLRRFPAWKHLLDQLAAQKEKMIIDHLLNIRLNPTLSINQQQTQQNNNPDTLEQQQSSIEQQQQQQKTTTTTTTTRIRMGKFSIYI</sequence>
<organism evidence="3">
    <name type="scientific">Dermatophagoides farinae</name>
    <name type="common">American house dust mite</name>
    <dbReference type="NCBI Taxonomy" id="6954"/>
    <lineage>
        <taxon>Eukaryota</taxon>
        <taxon>Metazoa</taxon>
        <taxon>Ecdysozoa</taxon>
        <taxon>Arthropoda</taxon>
        <taxon>Chelicerata</taxon>
        <taxon>Arachnida</taxon>
        <taxon>Acari</taxon>
        <taxon>Acariformes</taxon>
        <taxon>Sarcoptiformes</taxon>
        <taxon>Astigmata</taxon>
        <taxon>Psoroptidia</taxon>
        <taxon>Analgoidea</taxon>
        <taxon>Pyroglyphidae</taxon>
        <taxon>Dermatophagoidinae</taxon>
        <taxon>Dermatophagoides</taxon>
    </lineage>
</organism>
<dbReference type="EMBL" id="SDOV01000003">
    <property type="protein sequence ID" value="KAH7643097.1"/>
    <property type="molecule type" value="Genomic_DNA"/>
</dbReference>
<feature type="signal peptide" evidence="2">
    <location>
        <begin position="1"/>
        <end position="22"/>
    </location>
</feature>
<dbReference type="Proteomes" id="UP000828236">
    <property type="component" value="Unassembled WGS sequence"/>
</dbReference>
<feature type="region of interest" description="Disordered" evidence="1">
    <location>
        <begin position="150"/>
        <end position="184"/>
    </location>
</feature>
<comment type="caution">
    <text evidence="3">The sequence shown here is derived from an EMBL/GenBank/DDBJ whole genome shotgun (WGS) entry which is preliminary data.</text>
</comment>
<evidence type="ECO:0000256" key="1">
    <source>
        <dbReference type="SAM" id="MobiDB-lite"/>
    </source>
</evidence>
<feature type="region of interest" description="Disordered" evidence="1">
    <location>
        <begin position="71"/>
        <end position="109"/>
    </location>
</feature>
<proteinExistence type="predicted"/>
<feature type="chain" id="PRO_5038593698" evidence="2">
    <location>
        <begin position="23"/>
        <end position="196"/>
    </location>
</feature>
<reference evidence="3" key="2">
    <citation type="journal article" date="2021" name="World Allergy Organ. J.">
        <title>Chromosome-level assembly of Dermatophagoides farinae genome and transcriptome reveals two novel allergens Der f 37 and Der f 39.</title>
        <authorList>
            <person name="Chen J."/>
            <person name="Cai Z."/>
            <person name="Fan D."/>
            <person name="Hu J."/>
            <person name="Hou Y."/>
            <person name="He Y."/>
            <person name="Zhang Z."/>
            <person name="Zhao Z."/>
            <person name="Gao P."/>
            <person name="Hu W."/>
            <person name="Sun J."/>
            <person name="Li J."/>
            <person name="Ji K."/>
        </authorList>
    </citation>
    <scope>NUCLEOTIDE SEQUENCE</scope>
    <source>
        <strain evidence="3">JKM2019</strain>
    </source>
</reference>
<name>A0A9D4P317_DERFA</name>
<evidence type="ECO:0000313" key="3">
    <source>
        <dbReference type="EMBL" id="KAH7643097.1"/>
    </source>
</evidence>
<evidence type="ECO:0000256" key="2">
    <source>
        <dbReference type="SAM" id="SignalP"/>
    </source>
</evidence>
<dbReference type="AlphaFoldDB" id="A0A9D4P317"/>